<protein>
    <submittedName>
        <fullName evidence="1">Uncharacterized protein</fullName>
    </submittedName>
</protein>
<comment type="caution">
    <text evidence="1">The sequence shown here is derived from an EMBL/GenBank/DDBJ whole genome shotgun (WGS) entry which is preliminary data.</text>
</comment>
<dbReference type="Proteomes" id="UP001159363">
    <property type="component" value="Chromosome 12"/>
</dbReference>
<dbReference type="EMBL" id="JARBHB010000013">
    <property type="protein sequence ID" value="KAJ8870033.1"/>
    <property type="molecule type" value="Genomic_DNA"/>
</dbReference>
<evidence type="ECO:0000313" key="1">
    <source>
        <dbReference type="EMBL" id="KAJ8870033.1"/>
    </source>
</evidence>
<sequence>MHLVCGAATQLPYPHKKRDTIRKHSTTLVLNVCLRTVKWRLESDVDLIPHAFRFLPTSVTKIAKVFKVPPPLPFTLAISWKASISFRGERILPGAAADEQVTSARVCGGLWGVARGPFYNGSLQAQAMAVKLRLRCATGANQNGFDTHVWWGEKSRLSYARTVGDCHRSSQLRDLVRRRPGYLVQGARLGFRKVGSIREWTVLYLRLWKVNRTESSQCNNINPASSMSHSCWPELFETGSWSPKSWGATDRLPPRRTGFNPRPGRSRVFASGYRAGRCRWSAGFLRDIPFPQPLQSGAVNSLNSTHLTPSLNSTFLCTLRELFH</sequence>
<name>A0ABQ9GCN8_9NEOP</name>
<organism evidence="1 2">
    <name type="scientific">Dryococelus australis</name>
    <dbReference type="NCBI Taxonomy" id="614101"/>
    <lineage>
        <taxon>Eukaryota</taxon>
        <taxon>Metazoa</taxon>
        <taxon>Ecdysozoa</taxon>
        <taxon>Arthropoda</taxon>
        <taxon>Hexapoda</taxon>
        <taxon>Insecta</taxon>
        <taxon>Pterygota</taxon>
        <taxon>Neoptera</taxon>
        <taxon>Polyneoptera</taxon>
        <taxon>Phasmatodea</taxon>
        <taxon>Verophasmatodea</taxon>
        <taxon>Anareolatae</taxon>
        <taxon>Phasmatidae</taxon>
        <taxon>Eurycanthinae</taxon>
        <taxon>Dryococelus</taxon>
    </lineage>
</organism>
<gene>
    <name evidence="1" type="ORF">PR048_029044</name>
</gene>
<reference evidence="1 2" key="1">
    <citation type="submission" date="2023-02" db="EMBL/GenBank/DDBJ databases">
        <title>LHISI_Scaffold_Assembly.</title>
        <authorList>
            <person name="Stuart O.P."/>
            <person name="Cleave R."/>
            <person name="Magrath M.J.L."/>
            <person name="Mikheyev A.S."/>
        </authorList>
    </citation>
    <scope>NUCLEOTIDE SEQUENCE [LARGE SCALE GENOMIC DNA]</scope>
    <source>
        <strain evidence="1">Daus_M_001</strain>
        <tissue evidence="1">Leg muscle</tissue>
    </source>
</reference>
<evidence type="ECO:0000313" key="2">
    <source>
        <dbReference type="Proteomes" id="UP001159363"/>
    </source>
</evidence>
<accession>A0ABQ9GCN8</accession>
<proteinExistence type="predicted"/>
<keyword evidence="2" id="KW-1185">Reference proteome</keyword>